<feature type="compositionally biased region" description="Basic and acidic residues" evidence="1">
    <location>
        <begin position="154"/>
        <end position="192"/>
    </location>
</feature>
<dbReference type="AlphaFoldDB" id="A0A6J4RHA7"/>
<dbReference type="EMBL" id="CADCVO010000028">
    <property type="protein sequence ID" value="CAA9467538.1"/>
    <property type="molecule type" value="Genomic_DNA"/>
</dbReference>
<protein>
    <submittedName>
        <fullName evidence="2">Uncharacterized protein</fullName>
    </submittedName>
</protein>
<evidence type="ECO:0000313" key="2">
    <source>
        <dbReference type="EMBL" id="CAA9467538.1"/>
    </source>
</evidence>
<name>A0A6J4RHA7_9ACTN</name>
<feature type="compositionally biased region" description="Low complexity" evidence="1">
    <location>
        <begin position="283"/>
        <end position="342"/>
    </location>
</feature>
<gene>
    <name evidence="2" type="ORF">AVDCRST_MAG13-170</name>
</gene>
<organism evidence="2">
    <name type="scientific">uncultured Solirubrobacteraceae bacterium</name>
    <dbReference type="NCBI Taxonomy" id="1162706"/>
    <lineage>
        <taxon>Bacteria</taxon>
        <taxon>Bacillati</taxon>
        <taxon>Actinomycetota</taxon>
        <taxon>Thermoleophilia</taxon>
        <taxon>Solirubrobacterales</taxon>
        <taxon>Solirubrobacteraceae</taxon>
        <taxon>environmental samples</taxon>
    </lineage>
</organism>
<feature type="region of interest" description="Disordered" evidence="1">
    <location>
        <begin position="245"/>
        <end position="342"/>
    </location>
</feature>
<feature type="region of interest" description="Disordered" evidence="1">
    <location>
        <begin position="83"/>
        <end position="199"/>
    </location>
</feature>
<sequence>MQERRDLVGPCPHDGQLGRDVLAQRLEGAQEDGQALALDGLADEGHAQDVARLAPRAQGQRLGGRAGDVHAVGDDGVAAAVEAPARPRGRLGDGDPHPQAVQPAAGAERHPDAVGDGVLRVAVEGPHEGDPRGHQRVPSDDGRVRLVQVDDVVGAERELPAQRRDRVRGDGDVRDRPVGGEADRPPERHDVVGHGPVGGRVPAVQAGGQAVGRVRRGEDAGLVALRGQLPGEGLDVAHDAARIGPGVGGHQRHAHAGRVSRGVVGPGGASRRVCRRWSPPPTAATSSSTRSSRPIRPGAGCPPSSARRTSASSSPPARTSPRTISCSPSPSSGPAGTRTSCS</sequence>
<feature type="compositionally biased region" description="Basic and acidic residues" evidence="1">
    <location>
        <begin position="125"/>
        <end position="144"/>
    </location>
</feature>
<proteinExistence type="predicted"/>
<reference evidence="2" key="1">
    <citation type="submission" date="2020-02" db="EMBL/GenBank/DDBJ databases">
        <authorList>
            <person name="Meier V. D."/>
        </authorList>
    </citation>
    <scope>NUCLEOTIDE SEQUENCE</scope>
    <source>
        <strain evidence="2">AVDCRST_MAG13</strain>
    </source>
</reference>
<evidence type="ECO:0000256" key="1">
    <source>
        <dbReference type="SAM" id="MobiDB-lite"/>
    </source>
</evidence>
<accession>A0A6J4RHA7</accession>